<accession>A0AA35L326</accession>
<feature type="non-terminal residue" evidence="2">
    <location>
        <position position="1"/>
    </location>
</feature>
<evidence type="ECO:0000256" key="1">
    <source>
        <dbReference type="SAM" id="MobiDB-lite"/>
    </source>
</evidence>
<feature type="compositionally biased region" description="Low complexity" evidence="1">
    <location>
        <begin position="316"/>
        <end position="325"/>
    </location>
</feature>
<evidence type="ECO:0000313" key="3">
    <source>
        <dbReference type="Proteomes" id="UP001178461"/>
    </source>
</evidence>
<keyword evidence="3" id="KW-1185">Reference proteome</keyword>
<dbReference type="EMBL" id="OX395137">
    <property type="protein sequence ID" value="CAI5788253.1"/>
    <property type="molecule type" value="Genomic_DNA"/>
</dbReference>
<evidence type="ECO:0000313" key="2">
    <source>
        <dbReference type="EMBL" id="CAI5788253.1"/>
    </source>
</evidence>
<feature type="non-terminal residue" evidence="2">
    <location>
        <position position="369"/>
    </location>
</feature>
<name>A0AA35L326_9SAUR</name>
<reference evidence="2" key="1">
    <citation type="submission" date="2022-12" db="EMBL/GenBank/DDBJ databases">
        <authorList>
            <person name="Alioto T."/>
            <person name="Alioto T."/>
            <person name="Gomez Garrido J."/>
        </authorList>
    </citation>
    <scope>NUCLEOTIDE SEQUENCE</scope>
</reference>
<feature type="compositionally biased region" description="Polar residues" evidence="1">
    <location>
        <begin position="332"/>
        <end position="341"/>
    </location>
</feature>
<organism evidence="2 3">
    <name type="scientific">Podarcis lilfordi</name>
    <name type="common">Lilford's wall lizard</name>
    <dbReference type="NCBI Taxonomy" id="74358"/>
    <lineage>
        <taxon>Eukaryota</taxon>
        <taxon>Metazoa</taxon>
        <taxon>Chordata</taxon>
        <taxon>Craniata</taxon>
        <taxon>Vertebrata</taxon>
        <taxon>Euteleostomi</taxon>
        <taxon>Lepidosauria</taxon>
        <taxon>Squamata</taxon>
        <taxon>Bifurcata</taxon>
        <taxon>Unidentata</taxon>
        <taxon>Episquamata</taxon>
        <taxon>Laterata</taxon>
        <taxon>Lacertibaenia</taxon>
        <taxon>Lacertidae</taxon>
        <taxon>Podarcis</taxon>
    </lineage>
</organism>
<dbReference type="AlphaFoldDB" id="A0AA35L326"/>
<protein>
    <submittedName>
        <fullName evidence="2">GAT domain-containing protein</fullName>
    </submittedName>
</protein>
<sequence length="369" mass="40925">VSGVHLTCEEETFTRLYSALISVLAQTFCGMGGIDDGKSLYDVALCKSSNLFPVLFRDGSIKEFNPPIQRYYQYRIPGLPIFSLIGPRTIGSRMQQRMPELANHVGPIVRKATQIQSRVPKMHISEAERRVGLAVWAAQDLHTHCPGLRPRKVTLVPLTQQKQHEKQLRVASLYSHYASGYRRFSDERIKFLTQGTTQEANGLFLSTPGTPVFHCLPQFGSFPGSLSSHEVAKVLEPQLQDLSFHDHGAQETSDHILRSPLSPSIKASLIPPHFLPSSFLHNPAHVCNLVSGSSASSKTYIKRRKWLQESSKKKAALSGNGSAALLHERSSRLTAPRTSHSGARYRAPVQGERALTVPAESHVHRLHPP</sequence>
<dbReference type="Proteomes" id="UP001178461">
    <property type="component" value="Chromosome 12"/>
</dbReference>
<proteinExistence type="predicted"/>
<gene>
    <name evidence="2" type="ORF">PODLI_1B006678</name>
</gene>
<feature type="region of interest" description="Disordered" evidence="1">
    <location>
        <begin position="311"/>
        <end position="369"/>
    </location>
</feature>